<proteinExistence type="predicted"/>
<evidence type="ECO:0000313" key="2">
    <source>
        <dbReference type="Proteomes" id="UP000593562"/>
    </source>
</evidence>
<dbReference type="AlphaFoldDB" id="A0A7J7D3K8"/>
<dbReference type="InterPro" id="IPR020095">
    <property type="entry name" value="PsdUridine_synth_TruA_C"/>
</dbReference>
<comment type="caution">
    <text evidence="1">The sequence shown here is derived from an EMBL/GenBank/DDBJ whole genome shotgun (WGS) entry which is preliminary data.</text>
</comment>
<protein>
    <submittedName>
        <fullName evidence="1">Uncharacterized protein</fullName>
    </submittedName>
</protein>
<keyword evidence="2" id="KW-1185">Reference proteome</keyword>
<accession>A0A7J7D3K8</accession>
<organism evidence="1 2">
    <name type="scientific">Tripterygium wilfordii</name>
    <name type="common">Thunder God vine</name>
    <dbReference type="NCBI Taxonomy" id="458696"/>
    <lineage>
        <taxon>Eukaryota</taxon>
        <taxon>Viridiplantae</taxon>
        <taxon>Streptophyta</taxon>
        <taxon>Embryophyta</taxon>
        <taxon>Tracheophyta</taxon>
        <taxon>Spermatophyta</taxon>
        <taxon>Magnoliopsida</taxon>
        <taxon>eudicotyledons</taxon>
        <taxon>Gunneridae</taxon>
        <taxon>Pentapetalae</taxon>
        <taxon>rosids</taxon>
        <taxon>fabids</taxon>
        <taxon>Celastrales</taxon>
        <taxon>Celastraceae</taxon>
        <taxon>Tripterygium</taxon>
    </lineage>
</organism>
<dbReference type="GO" id="GO:0003723">
    <property type="term" value="F:RNA binding"/>
    <property type="evidence" value="ECO:0007669"/>
    <property type="project" value="InterPro"/>
</dbReference>
<reference evidence="1 2" key="1">
    <citation type="journal article" date="2020" name="Nat. Commun.">
        <title>Genome of Tripterygium wilfordii and identification of cytochrome P450 involved in triptolide biosynthesis.</title>
        <authorList>
            <person name="Tu L."/>
            <person name="Su P."/>
            <person name="Zhang Z."/>
            <person name="Gao L."/>
            <person name="Wang J."/>
            <person name="Hu T."/>
            <person name="Zhou J."/>
            <person name="Zhang Y."/>
            <person name="Zhao Y."/>
            <person name="Liu Y."/>
            <person name="Song Y."/>
            <person name="Tong Y."/>
            <person name="Lu Y."/>
            <person name="Yang J."/>
            <person name="Xu C."/>
            <person name="Jia M."/>
            <person name="Peters R.J."/>
            <person name="Huang L."/>
            <person name="Gao W."/>
        </authorList>
    </citation>
    <scope>NUCLEOTIDE SEQUENCE [LARGE SCALE GENOMIC DNA]</scope>
    <source>
        <strain evidence="2">cv. XIE 37</strain>
        <tissue evidence="1">Leaf</tissue>
    </source>
</reference>
<dbReference type="InParanoid" id="A0A7J7D3K8"/>
<dbReference type="GO" id="GO:0009982">
    <property type="term" value="F:pseudouridine synthase activity"/>
    <property type="evidence" value="ECO:0007669"/>
    <property type="project" value="InterPro"/>
</dbReference>
<sequence length="130" mass="14848">MLYQIRKMAVAIMRNCAPESLISTALRRDMNINVPTAPEKWKYSHEELSMEEFEGEAENFKMNQIYSHIASQNIKEGTVVLWLHSLNHRNYPDLCGHVVDYANSIGQKSVAVEDVAERLVPKIINTLPCC</sequence>
<dbReference type="Proteomes" id="UP000593562">
    <property type="component" value="Unassembled WGS sequence"/>
</dbReference>
<dbReference type="EMBL" id="JAAARO010000011">
    <property type="protein sequence ID" value="KAF5740911.1"/>
    <property type="molecule type" value="Genomic_DNA"/>
</dbReference>
<dbReference type="Gene3D" id="3.30.70.660">
    <property type="entry name" value="Pseudouridine synthase I, catalytic domain, C-terminal subdomain"/>
    <property type="match status" value="1"/>
</dbReference>
<gene>
    <name evidence="1" type="ORF">HS088_TW11G00991</name>
</gene>
<evidence type="ECO:0000313" key="1">
    <source>
        <dbReference type="EMBL" id="KAF5740911.1"/>
    </source>
</evidence>
<name>A0A7J7D3K8_TRIWF</name>